<organism evidence="3 4">
    <name type="scientific">Alitibacter langaaensis DSM 22999</name>
    <dbReference type="NCBI Taxonomy" id="1122935"/>
    <lineage>
        <taxon>Bacteria</taxon>
        <taxon>Pseudomonadati</taxon>
        <taxon>Pseudomonadota</taxon>
        <taxon>Gammaproteobacteria</taxon>
        <taxon>Pasteurellales</taxon>
        <taxon>Pasteurellaceae</taxon>
        <taxon>Alitibacter</taxon>
    </lineage>
</organism>
<sequence length="258" mass="30225">MNMEQNWQTYRSTLNDNVAVFSANLSLFEQFPNTKLTHVVQFSLPYETDDASGLPNEDEYQNLLTHTFKALTQLSALPDTIYAGNIMSAGKSKLYFYTHDTEALLTVLSQIEQVDDVEIQQDADWDLYFDFLLPSPLEMKMNATEEILEMLAQNNRTLSDVYLVEHRFHFEDKEHLQIFIEKMRLNDNVPFNVIKYTDEPVAVNDEEMMFMVKLEQEITLDTQDIFKFVEQFERLAIQCSGEYIGWECDELFSEKQLN</sequence>
<dbReference type="SUPFAM" id="SSF89946">
    <property type="entry name" value="Hypothetical protein VC0424"/>
    <property type="match status" value="1"/>
</dbReference>
<protein>
    <submittedName>
        <fullName evidence="3">Uncharacterized protein (TIGR01619 family)</fullName>
    </submittedName>
</protein>
<feature type="domain" description="DUF695" evidence="1">
    <location>
        <begin position="5"/>
        <end position="133"/>
    </location>
</feature>
<dbReference type="RefSeq" id="WP_165814351.1">
    <property type="nucleotide sequence ID" value="NZ_QENU01000008.1"/>
</dbReference>
<comment type="caution">
    <text evidence="3">The sequence shown here is derived from an EMBL/GenBank/DDBJ whole genome shotgun (WGS) entry which is preliminary data.</text>
</comment>
<dbReference type="Pfam" id="PF06877">
    <property type="entry name" value="RraB"/>
    <property type="match status" value="1"/>
</dbReference>
<dbReference type="Gene3D" id="3.30.70.970">
    <property type="entry name" value="RraB-like"/>
    <property type="match status" value="1"/>
</dbReference>
<evidence type="ECO:0000313" key="4">
    <source>
        <dbReference type="Proteomes" id="UP000245909"/>
    </source>
</evidence>
<proteinExistence type="predicted"/>
<accession>A0A2U0SPZ9</accession>
<evidence type="ECO:0000259" key="2">
    <source>
        <dbReference type="Pfam" id="PF06877"/>
    </source>
</evidence>
<evidence type="ECO:0000313" key="3">
    <source>
        <dbReference type="EMBL" id="PVX33430.1"/>
    </source>
</evidence>
<dbReference type="Proteomes" id="UP000245909">
    <property type="component" value="Unassembled WGS sequence"/>
</dbReference>
<dbReference type="Pfam" id="PF05117">
    <property type="entry name" value="DUF695"/>
    <property type="match status" value="1"/>
</dbReference>
<dbReference type="InterPro" id="IPR016097">
    <property type="entry name" value="DUF695"/>
</dbReference>
<dbReference type="EMBL" id="QENU01000008">
    <property type="protein sequence ID" value="PVX33430.1"/>
    <property type="molecule type" value="Genomic_DNA"/>
</dbReference>
<dbReference type="PIRSF" id="PIRSF017962">
    <property type="entry name" value="UCP017962"/>
    <property type="match status" value="1"/>
</dbReference>
<dbReference type="NCBIfam" id="TIGR01619">
    <property type="entry name" value="hyp_HI0040"/>
    <property type="match status" value="1"/>
</dbReference>
<name>A0A2U0SPZ9_9PAST</name>
<gene>
    <name evidence="3" type="ORF">C8D76_10813</name>
</gene>
<keyword evidence="4" id="KW-1185">Reference proteome</keyword>
<dbReference type="AlphaFoldDB" id="A0A2U0SPZ9"/>
<dbReference type="InterPro" id="IPR006506">
    <property type="entry name" value="CHP01619"/>
</dbReference>
<dbReference type="InterPro" id="IPR009671">
    <property type="entry name" value="RraB_dom"/>
</dbReference>
<reference evidence="3 4" key="1">
    <citation type="submission" date="2018-05" db="EMBL/GenBank/DDBJ databases">
        <title>Genomic Encyclopedia of Type Strains, Phase IV (KMG-IV): sequencing the most valuable type-strain genomes for metagenomic binning, comparative biology and taxonomic classification.</title>
        <authorList>
            <person name="Goeker M."/>
        </authorList>
    </citation>
    <scope>NUCLEOTIDE SEQUENCE [LARGE SCALE GENOMIC DNA]</scope>
    <source>
        <strain evidence="3 4">DSM 22999</strain>
    </source>
</reference>
<feature type="domain" description="Regulator of ribonuclease activity B" evidence="2">
    <location>
        <begin position="143"/>
        <end position="248"/>
    </location>
</feature>
<dbReference type="InterPro" id="IPR036701">
    <property type="entry name" value="RraB-like_sf"/>
</dbReference>
<evidence type="ECO:0000259" key="1">
    <source>
        <dbReference type="Pfam" id="PF05117"/>
    </source>
</evidence>